<dbReference type="AlphaFoldDB" id="A0A3D0ZQ62"/>
<dbReference type="InterPro" id="IPR047041">
    <property type="entry name" value="BipA_GTP-bd_dom"/>
</dbReference>
<dbReference type="PANTHER" id="PTHR42908">
    <property type="entry name" value="TRANSLATION ELONGATION FACTOR-RELATED"/>
    <property type="match status" value="1"/>
</dbReference>
<dbReference type="Pfam" id="PF03144">
    <property type="entry name" value="GTP_EFTU_D2"/>
    <property type="match status" value="1"/>
</dbReference>
<dbReference type="NCBIfam" id="TIGR00231">
    <property type="entry name" value="small_GTP"/>
    <property type="match status" value="1"/>
</dbReference>
<dbReference type="SUPFAM" id="SSF50447">
    <property type="entry name" value="Translation proteins"/>
    <property type="match status" value="1"/>
</dbReference>
<dbReference type="PANTHER" id="PTHR42908:SF8">
    <property type="entry name" value="TR-TYPE G DOMAIN-CONTAINING PROTEIN"/>
    <property type="match status" value="1"/>
</dbReference>
<dbReference type="FunFam" id="2.40.30.10:FF:000016">
    <property type="entry name" value="GTP-binding protein TypA"/>
    <property type="match status" value="1"/>
</dbReference>
<dbReference type="PROSITE" id="PS00301">
    <property type="entry name" value="G_TR_1"/>
    <property type="match status" value="1"/>
</dbReference>
<keyword evidence="1" id="KW-0342">GTP-binding</keyword>
<evidence type="ECO:0000313" key="5">
    <source>
        <dbReference type="Proteomes" id="UP000263336"/>
    </source>
</evidence>
<dbReference type="InterPro" id="IPR000640">
    <property type="entry name" value="EFG_V-like"/>
</dbReference>
<evidence type="ECO:0000256" key="1">
    <source>
        <dbReference type="ARBA" id="ARBA00023134"/>
    </source>
</evidence>
<dbReference type="Gene3D" id="3.30.70.240">
    <property type="match status" value="1"/>
</dbReference>
<keyword evidence="1" id="KW-0547">Nucleotide-binding</keyword>
<dbReference type="InterPro" id="IPR035647">
    <property type="entry name" value="EFG_III/V"/>
</dbReference>
<dbReference type="GO" id="GO:0005829">
    <property type="term" value="C:cytosol"/>
    <property type="evidence" value="ECO:0007669"/>
    <property type="project" value="TreeGrafter"/>
</dbReference>
<dbReference type="Gene3D" id="3.40.50.300">
    <property type="entry name" value="P-loop containing nucleotide triphosphate hydrolases"/>
    <property type="match status" value="1"/>
</dbReference>
<proteinExistence type="predicted"/>
<comment type="caution">
    <text evidence="4">The sequence shown here is derived from an EMBL/GenBank/DDBJ whole genome shotgun (WGS) entry which is preliminary data.</text>
</comment>
<dbReference type="Pfam" id="PF00679">
    <property type="entry name" value="EFG_C"/>
    <property type="match status" value="1"/>
</dbReference>
<dbReference type="InterPro" id="IPR027417">
    <property type="entry name" value="P-loop_NTPase"/>
</dbReference>
<accession>A0A3D0ZQ62</accession>
<name>A0A3D0ZQ62_UNCKA</name>
<sequence length="610" mass="67206">MNIRNIAIIAHVDHGKTTIVDGLLKQSKTFRDNESMMTQDLILDSNDQERERGITILAKNTAVIYKDTKINIIDTPGHSDFGGEVERTLNMADGALLVVDSQEGPMPQTKFVLKKALELGLKIIVIINKIDKKDALVKNSLHKIYDLFLELATHESQLEFPILYAIGRDGKAWKDFDFSKLAELTAAPADFTPIFEAVLKYIPQPESRDNEPLQMLVSTLDWDNYKGKYAIGRVTRGVVKPGMSVVLMSADGKQEKAVVEKVFVNQGLKRVETEVGVSGDIVSITGIKNTNIGDTVCDAATPEALPTIKIEEPTLAISIGPNTSPFLGKEGKFLTGRQILERIERELQTNVAMKFKIEDDGQYVLSGRGELHLSVFLETLRREGFELSVGKPRVITKIIDGVVMEPIEELTIDVENTHIGAIKSELGRRHGILISQEELTSESSRLVFEIATKGILGLRSVLLTLSKGTAVLSSTFSRYEKIGPAIPKLRKGAIVASHSGKAVPHGLLPAHEKGPVFVGPQTMVYQGMIVGLNGRDEDVEVNVCKEKQLTNNRSVGEEGITIPPPVDMSLEQYLGLLEDDELLEITPASLRLRKKILDPTLRRRTAARAV</sequence>
<evidence type="ECO:0000256" key="2">
    <source>
        <dbReference type="ARBA" id="ARBA00035722"/>
    </source>
</evidence>
<reference evidence="4 5" key="1">
    <citation type="journal article" date="2018" name="Nat. Biotechnol.">
        <title>A standardized bacterial taxonomy based on genome phylogeny substantially revises the tree of life.</title>
        <authorList>
            <person name="Parks D.H."/>
            <person name="Chuvochina M."/>
            <person name="Waite D.W."/>
            <person name="Rinke C."/>
            <person name="Skarshewski A."/>
            <person name="Chaumeil P.A."/>
            <person name="Hugenholtz P."/>
        </authorList>
    </citation>
    <scope>NUCLEOTIDE SEQUENCE [LARGE SCALE GENOMIC DNA]</scope>
    <source>
        <strain evidence="4">UBA11701</strain>
    </source>
</reference>
<dbReference type="EMBL" id="DOZN01000001">
    <property type="protein sequence ID" value="HCC41863.1"/>
    <property type="molecule type" value="Genomic_DNA"/>
</dbReference>
<dbReference type="SUPFAM" id="SSF52540">
    <property type="entry name" value="P-loop containing nucleoside triphosphate hydrolases"/>
    <property type="match status" value="1"/>
</dbReference>
<evidence type="ECO:0000259" key="3">
    <source>
        <dbReference type="PROSITE" id="PS51722"/>
    </source>
</evidence>
<dbReference type="InterPro" id="IPR006298">
    <property type="entry name" value="BipA"/>
</dbReference>
<dbReference type="InterPro" id="IPR047042">
    <property type="entry name" value="BipA_II"/>
</dbReference>
<dbReference type="Gene3D" id="2.40.50.250">
    <property type="entry name" value="bipa protein"/>
    <property type="match status" value="1"/>
</dbReference>
<dbReference type="InterPro" id="IPR031157">
    <property type="entry name" value="G_TR_CS"/>
</dbReference>
<dbReference type="CDD" id="cd01891">
    <property type="entry name" value="TypA_BipA"/>
    <property type="match status" value="1"/>
</dbReference>
<dbReference type="InterPro" id="IPR000795">
    <property type="entry name" value="T_Tr_GTP-bd_dom"/>
</dbReference>
<organism evidence="4 5">
    <name type="scientific">candidate division WWE3 bacterium</name>
    <dbReference type="NCBI Taxonomy" id="2053526"/>
    <lineage>
        <taxon>Bacteria</taxon>
        <taxon>Katanobacteria</taxon>
    </lineage>
</organism>
<dbReference type="NCBIfam" id="TIGR01394">
    <property type="entry name" value="TypA_BipA"/>
    <property type="match status" value="1"/>
</dbReference>
<dbReference type="SUPFAM" id="SSF54980">
    <property type="entry name" value="EF-G C-terminal domain-like"/>
    <property type="match status" value="2"/>
</dbReference>
<dbReference type="Gene3D" id="3.30.70.870">
    <property type="entry name" value="Elongation Factor G (Translational Gtpase), domain 3"/>
    <property type="match status" value="1"/>
</dbReference>
<dbReference type="Gene3D" id="2.40.30.10">
    <property type="entry name" value="Translation factors"/>
    <property type="match status" value="1"/>
</dbReference>
<dbReference type="InterPro" id="IPR004161">
    <property type="entry name" value="EFTu-like_2"/>
</dbReference>
<feature type="domain" description="Tr-type G" evidence="3">
    <location>
        <begin position="1"/>
        <end position="206"/>
    </location>
</feature>
<dbReference type="Proteomes" id="UP000263336">
    <property type="component" value="Unassembled WGS sequence"/>
</dbReference>
<dbReference type="Pfam" id="PF00009">
    <property type="entry name" value="GTP_EFTU"/>
    <property type="match status" value="1"/>
</dbReference>
<dbReference type="FunFam" id="3.40.50.300:FF:000055">
    <property type="entry name" value="GTP-binding protein TypA"/>
    <property type="match status" value="1"/>
</dbReference>
<dbReference type="GO" id="GO:1990904">
    <property type="term" value="C:ribonucleoprotein complex"/>
    <property type="evidence" value="ECO:0007669"/>
    <property type="project" value="TreeGrafter"/>
</dbReference>
<dbReference type="PRINTS" id="PR00315">
    <property type="entry name" value="ELONGATNFCT"/>
</dbReference>
<dbReference type="InterPro" id="IPR009000">
    <property type="entry name" value="Transl_B-barrel_sf"/>
</dbReference>
<evidence type="ECO:0000313" key="4">
    <source>
        <dbReference type="EMBL" id="HCC41863.1"/>
    </source>
</evidence>
<gene>
    <name evidence="4" type="primary">typA</name>
    <name evidence="4" type="ORF">DEP93_00115</name>
</gene>
<dbReference type="GO" id="GO:0005525">
    <property type="term" value="F:GTP binding"/>
    <property type="evidence" value="ECO:0007669"/>
    <property type="project" value="UniProtKB-KW"/>
</dbReference>
<protein>
    <recommendedName>
        <fullName evidence="2">50S ribosomal subunit assembly factor BipA</fullName>
    </recommendedName>
</protein>
<dbReference type="InterPro" id="IPR048876">
    <property type="entry name" value="BipA_C"/>
</dbReference>
<dbReference type="PROSITE" id="PS51722">
    <property type="entry name" value="G_TR_2"/>
    <property type="match status" value="1"/>
</dbReference>
<dbReference type="CDD" id="cd03691">
    <property type="entry name" value="BipA_TypA_II"/>
    <property type="match status" value="1"/>
</dbReference>
<dbReference type="GO" id="GO:0003924">
    <property type="term" value="F:GTPase activity"/>
    <property type="evidence" value="ECO:0007669"/>
    <property type="project" value="InterPro"/>
</dbReference>
<dbReference type="InterPro" id="IPR005225">
    <property type="entry name" value="Small_GTP-bd"/>
</dbReference>
<dbReference type="InterPro" id="IPR042116">
    <property type="entry name" value="TypA/BipA_C"/>
</dbReference>
<dbReference type="Pfam" id="PF21018">
    <property type="entry name" value="BipA_C"/>
    <property type="match status" value="1"/>
</dbReference>